<feature type="transmembrane region" description="Helical" evidence="6">
    <location>
        <begin position="460"/>
        <end position="485"/>
    </location>
</feature>
<feature type="transmembrane region" description="Helical" evidence="6">
    <location>
        <begin position="415"/>
        <end position="440"/>
    </location>
</feature>
<dbReference type="EMBL" id="PDUD01000025">
    <property type="protein sequence ID" value="PHN04580.1"/>
    <property type="molecule type" value="Genomic_DNA"/>
</dbReference>
<proteinExistence type="predicted"/>
<dbReference type="OrthoDB" id="8740261at2"/>
<feature type="transmembrane region" description="Helical" evidence="6">
    <location>
        <begin position="763"/>
        <end position="789"/>
    </location>
</feature>
<feature type="transmembrane region" description="Helical" evidence="6">
    <location>
        <begin position="850"/>
        <end position="870"/>
    </location>
</feature>
<dbReference type="GO" id="GO:0022857">
    <property type="term" value="F:transmembrane transporter activity"/>
    <property type="evidence" value="ECO:0007669"/>
    <property type="project" value="TreeGrafter"/>
</dbReference>
<dbReference type="InterPro" id="IPR025857">
    <property type="entry name" value="MacB_PCD"/>
</dbReference>
<reference evidence="9 10" key="1">
    <citation type="submission" date="2017-10" db="EMBL/GenBank/DDBJ databases">
        <title>The draft genome sequence of Lewinella nigricans NBRC 102662.</title>
        <authorList>
            <person name="Wang K."/>
        </authorList>
    </citation>
    <scope>NUCLEOTIDE SEQUENCE [LARGE SCALE GENOMIC DNA]</scope>
    <source>
        <strain evidence="9 10">NBRC 102662</strain>
    </source>
</reference>
<dbReference type="InterPro" id="IPR050250">
    <property type="entry name" value="Macrolide_Exporter_MacB"/>
</dbReference>
<dbReference type="InterPro" id="IPR003838">
    <property type="entry name" value="ABC3_permease_C"/>
</dbReference>
<dbReference type="AlphaFoldDB" id="A0A2D0N860"/>
<keyword evidence="4 6" id="KW-1133">Transmembrane helix</keyword>
<gene>
    <name evidence="9" type="ORF">CRP01_21485</name>
</gene>
<evidence type="ECO:0000256" key="3">
    <source>
        <dbReference type="ARBA" id="ARBA00022692"/>
    </source>
</evidence>
<dbReference type="PANTHER" id="PTHR30572">
    <property type="entry name" value="MEMBRANE COMPONENT OF TRANSPORTER-RELATED"/>
    <property type="match status" value="1"/>
</dbReference>
<evidence type="ECO:0000256" key="5">
    <source>
        <dbReference type="ARBA" id="ARBA00023136"/>
    </source>
</evidence>
<dbReference type="NCBIfam" id="NF038404">
    <property type="entry name" value="perm_prefix_2"/>
    <property type="match status" value="1"/>
</dbReference>
<evidence type="ECO:0000259" key="7">
    <source>
        <dbReference type="Pfam" id="PF02687"/>
    </source>
</evidence>
<feature type="domain" description="MacB-like periplasmic core" evidence="8">
    <location>
        <begin position="95"/>
        <end position="321"/>
    </location>
</feature>
<evidence type="ECO:0000256" key="1">
    <source>
        <dbReference type="ARBA" id="ARBA00004651"/>
    </source>
</evidence>
<dbReference type="Pfam" id="PF02687">
    <property type="entry name" value="FtsX"/>
    <property type="match status" value="2"/>
</dbReference>
<dbReference type="Pfam" id="PF12704">
    <property type="entry name" value="MacB_PCD"/>
    <property type="match status" value="1"/>
</dbReference>
<accession>A0A2D0N860</accession>
<protein>
    <recommendedName>
        <fullName evidence="11">FtsX-like permease family protein</fullName>
    </recommendedName>
</protein>
<dbReference type="GO" id="GO:0005886">
    <property type="term" value="C:plasma membrane"/>
    <property type="evidence" value="ECO:0007669"/>
    <property type="project" value="UniProtKB-SubCell"/>
</dbReference>
<dbReference type="RefSeq" id="WP_099152154.1">
    <property type="nucleotide sequence ID" value="NZ_PDUD01000025.1"/>
</dbReference>
<feature type="transmembrane region" description="Helical" evidence="6">
    <location>
        <begin position="506"/>
        <end position="531"/>
    </location>
</feature>
<dbReference type="InterPro" id="IPR047699">
    <property type="entry name" value="Permease_put_prefix"/>
</dbReference>
<evidence type="ECO:0000259" key="8">
    <source>
        <dbReference type="Pfam" id="PF12704"/>
    </source>
</evidence>
<dbReference type="PANTHER" id="PTHR30572:SF18">
    <property type="entry name" value="ABC-TYPE MACROLIDE FAMILY EXPORT SYSTEM PERMEASE COMPONENT 2"/>
    <property type="match status" value="1"/>
</dbReference>
<keyword evidence="3 6" id="KW-0812">Transmembrane</keyword>
<dbReference type="Proteomes" id="UP000223913">
    <property type="component" value="Unassembled WGS sequence"/>
</dbReference>
<keyword evidence="5 6" id="KW-0472">Membrane</keyword>
<comment type="caution">
    <text evidence="9">The sequence shown here is derived from an EMBL/GenBank/DDBJ whole genome shotgun (WGS) entry which is preliminary data.</text>
</comment>
<evidence type="ECO:0000256" key="4">
    <source>
        <dbReference type="ARBA" id="ARBA00022989"/>
    </source>
</evidence>
<evidence type="ECO:0000313" key="9">
    <source>
        <dbReference type="EMBL" id="PHN04580.1"/>
    </source>
</evidence>
<keyword evidence="2" id="KW-1003">Cell membrane</keyword>
<name>A0A2D0N860_FLAN2</name>
<feature type="transmembrane region" description="Helical" evidence="6">
    <location>
        <begin position="365"/>
        <end position="394"/>
    </location>
</feature>
<sequence>MKPHPTPPKWADRFLIWFCSEELLEEIQGDLHEAFLYRYHKHGRTTANRLFIADVFRFFKPYAFEKYSRAKQFLPMYNNYFKIAIRNILHRKSFTGINLLGLTIGVSAVMLIGLYLHHELTYDRDTPAADRIYRLMNNYRAQTYSSMYFADYNDSAPEVQLRLLDYLRGQDAVEAAAHFVPSQSAIGGGGQFYVAFDNRRFVAENALFTNSGASFQEIFPQEFIMGTPEEAFYGFNKIILTESLAERWFGGNWSDQALIGKALTIEDEVFALAGVVADVPGNRHYDFDFIIHQKSIPSWGAYTYLKLNPGVDPARMIGQLNADVDKIYPGYTEDELSKGITAVALPDIHFTEGTLYELKPVARPAYLTTFALVALVILLIIWTNYTNLSVAMYADRQKEMGMRKVLGARPRDISFQLLTEAVLLALLCLPFCWMIIYTLLPHFNELMALELSTGLSYQPLTLLAMLGLLLITGLFSGLYPALAYGRRPSLRLFGKPAGKPVAGRFFNFRNVLLTGQFMMVVGLLSITWYIYQQMEYVRTKDLGYQREGIIYFNIDGAEKYTKLKTALERLPEIRSVGANGVPGSEMYNQLTYKMQDTEVTLSDGTDQYMDYGSLKTLGIRCEACQALEAGKERVFVINRTAAEKLARIKGVSPEELVGETLITEPEWENEEFGFGVPHVIDGIIDDFKYFSLKYPNQSHLLTVSAEPGWAYEMLVRAETDQWSATISKIAAAYETVESVRPFDFNFLEDRLEQLYTDERRSGILMGSLSLVAIILALMGLAGIVSYIAYGRQKEIGIRKVLGASAGSILWTFNREFTLLMAVATVIALPLSMLLAAKWLEGFAFRIVPQFWVVLLSGTGALILVMLLVSIQARKAALKQPVEVLRSE</sequence>
<evidence type="ECO:0000256" key="6">
    <source>
        <dbReference type="SAM" id="Phobius"/>
    </source>
</evidence>
<evidence type="ECO:0000256" key="2">
    <source>
        <dbReference type="ARBA" id="ARBA00022475"/>
    </source>
</evidence>
<organism evidence="9 10">
    <name type="scientific">Flavilitoribacter nigricans (strain ATCC 23147 / DSM 23189 / NBRC 102662 / NCIMB 1420 / SS-2)</name>
    <name type="common">Lewinella nigricans</name>
    <dbReference type="NCBI Taxonomy" id="1122177"/>
    <lineage>
        <taxon>Bacteria</taxon>
        <taxon>Pseudomonadati</taxon>
        <taxon>Bacteroidota</taxon>
        <taxon>Saprospiria</taxon>
        <taxon>Saprospirales</taxon>
        <taxon>Lewinellaceae</taxon>
        <taxon>Flavilitoribacter</taxon>
    </lineage>
</organism>
<evidence type="ECO:0008006" key="11">
    <source>
        <dbReference type="Google" id="ProtNLM"/>
    </source>
</evidence>
<feature type="transmembrane region" description="Helical" evidence="6">
    <location>
        <begin position="816"/>
        <end position="838"/>
    </location>
</feature>
<feature type="domain" description="ABC3 transporter permease C-terminal" evidence="7">
    <location>
        <begin position="767"/>
        <end position="876"/>
    </location>
</feature>
<comment type="subcellular location">
    <subcellularLocation>
        <location evidence="1">Cell membrane</location>
        <topology evidence="1">Multi-pass membrane protein</topology>
    </subcellularLocation>
</comment>
<keyword evidence="10" id="KW-1185">Reference proteome</keyword>
<feature type="transmembrane region" description="Helical" evidence="6">
    <location>
        <begin position="96"/>
        <end position="116"/>
    </location>
</feature>
<feature type="domain" description="ABC3 transporter permease C-terminal" evidence="7">
    <location>
        <begin position="372"/>
        <end position="486"/>
    </location>
</feature>
<evidence type="ECO:0000313" key="10">
    <source>
        <dbReference type="Proteomes" id="UP000223913"/>
    </source>
</evidence>